<organism evidence="21 22">
    <name type="scientific">Trichinella pseudospiralis</name>
    <name type="common">Parasitic roundworm</name>
    <dbReference type="NCBI Taxonomy" id="6337"/>
    <lineage>
        <taxon>Eukaryota</taxon>
        <taxon>Metazoa</taxon>
        <taxon>Ecdysozoa</taxon>
        <taxon>Nematoda</taxon>
        <taxon>Enoplea</taxon>
        <taxon>Dorylaimia</taxon>
        <taxon>Trichinellida</taxon>
        <taxon>Trichinellidae</taxon>
        <taxon>Trichinella</taxon>
    </lineage>
</organism>
<keyword evidence="15" id="KW-0175">Coiled coil</keyword>
<dbReference type="InterPro" id="IPR000571">
    <property type="entry name" value="Znf_CCCH"/>
</dbReference>
<feature type="transmembrane region" description="Helical" evidence="17">
    <location>
        <begin position="1349"/>
        <end position="1373"/>
    </location>
</feature>
<comment type="caution">
    <text evidence="21">The sequence shown here is derived from an EMBL/GenBank/DDBJ whole genome shotgun (WGS) entry which is preliminary data.</text>
</comment>
<evidence type="ECO:0000256" key="12">
    <source>
        <dbReference type="PROSITE-ProRule" id="PRU00282"/>
    </source>
</evidence>
<dbReference type="CDD" id="cd20384">
    <property type="entry name" value="Tudor_ZGPAT"/>
    <property type="match status" value="1"/>
</dbReference>
<dbReference type="InterPro" id="IPR016035">
    <property type="entry name" value="Acyl_Trfase/lysoPLipase"/>
</dbReference>
<feature type="transmembrane region" description="Helical" evidence="17">
    <location>
        <begin position="1509"/>
        <end position="1529"/>
    </location>
</feature>
<dbReference type="GO" id="GO:0016020">
    <property type="term" value="C:membrane"/>
    <property type="evidence" value="ECO:0007669"/>
    <property type="project" value="UniProtKB-SubCell"/>
</dbReference>
<dbReference type="GO" id="GO:0019369">
    <property type="term" value="P:arachidonate metabolic process"/>
    <property type="evidence" value="ECO:0007669"/>
    <property type="project" value="TreeGrafter"/>
</dbReference>
<keyword evidence="13" id="KW-0862">Zinc</keyword>
<dbReference type="GO" id="GO:0016485">
    <property type="term" value="P:protein processing"/>
    <property type="evidence" value="ECO:0007669"/>
    <property type="project" value="InterPro"/>
</dbReference>
<evidence type="ECO:0000256" key="4">
    <source>
        <dbReference type="ARBA" id="ARBA00006375"/>
    </source>
</evidence>
<evidence type="ECO:0000256" key="1">
    <source>
        <dbReference type="ARBA" id="ARBA00004062"/>
    </source>
</evidence>
<feature type="short sequence motif" description="DGA/G" evidence="14">
    <location>
        <begin position="355"/>
        <end position="357"/>
    </location>
</feature>
<dbReference type="SUPFAM" id="SSF103506">
    <property type="entry name" value="Mitochondrial carrier"/>
    <property type="match status" value="1"/>
</dbReference>
<sequence length="1588" mass="177960">MRMNFMPVRWIRFLNNFKYHRLFTSSDQNQHELTKPTEPKRSDYGYSLSYIYDFLGSIWQSDAKDKKICAQKNAYTTSSYVSKENIIQETLEIVRQLGNAKTVHDQLEVVNNLRHHLISFPECRTIGEMRTVTPLLIQWQRKTYGVGLREQLSECLALMGHVQPVSGNGIRLLSIDGGGTRGLMALEILEALESACAGYRIHELFDYMVGVSTGAIIVALIGGLRLNAAECRTIYELVPARLFAQSKISGSLGLVRSHSYYSTETWVTLLRQALGEKTFLQTTHRKVHPKLGLVSCVPNDGRLFPFVFRNYNHPIGLRSTFEGSCQYRLWEAVQASAAAPGYFQECRLHNLLHQDGGMIANNPTAVGIHECRHLWPNIPFQCILSIGNGSFRVNNKRCSTADYSSLRDRIAQIIESATETEMVHRTISDLLQPSTYVRLNPYMSHRYSLDESDVQRLKQMQYDAKIYLRKNSRKIKTASELLLKKKSPFQELVEFFKLHSVSPYRCAYTELKKFIELYHISVKKKVSICVSVYCRLLVMDEKVATELMEQIRNIDALLEVTELPDREDMLRLREDLMALLPSSSLNAESWAVDLQEDSNVETSLTSDTDLFEQFIGLRCRVPCDNKHSSLSYHNAIIFDIEDMSSSTSEDILVKVLYINPVERSMQPCKHFLDNRCAFNENCRYSHGETVKFADIIEYEEPDFENLSVGSKCLVKCGSEELWKLASVTSISLEEEQIAARLANTGVLLAVNFEHVFPLNDQSSLKTEVSQTQESLPEALPSSSSAGSARPVCSTSAASGSLIGDWEVHTRGIGTKLMEKMGYIRGQGLGKDNLGQTEPIAVHVFPKGKSVDHCLQIQRNRESKDLPVEKLRVHLDDKKYEAKLAKRTEAVEKFFNMINGHLKTPDANQRKRAAEKGTTVVDISSKKSCHDLQITLLKVGEEVKQMKKRVNSLKQALRRNDGKDSVVAEDLQIKLKLAEEQLQLSLEKQARIEDEVKDRREKQLLFFFCSANCIQINMVENDSESIDLVKQRQDTDPLRNFLAGGIGGVCCVVTGHPFDTIKVRLQTASTATGGFGPSTLSCLKKTVVDEGILALYKGMAAPVVGVAPLFALYFFGCSIGKRLQQANADEQLSIIKTFNAGALSGMMTTLIVAPGERIKCLLQVQHQHQRSEAQYAGPVDVFKKLYKEGGIRSIYRGTVATLLRDVPASGAYLATYEFLMRSMTSSDVSKTLLAGGVAGLANWAVALPQDVLKSRLQIAPSGMYPNGMRDVARQLIREEGPLALYRGFTPVMLRAFPANADYIHSRLQKHSVRVHVPIMGFQEFTGYFLIAFGTPLAIFLRVIMHDPMRIILFVGAAFFYMLSILVAAIIWFILPHFDGMLCFTVFLFVFLQEIIRYLYYQLIRRAQAGLDLVTEGNEGVEGVHPLKHANHMISFVIGMGFGSMAGIIALVNGLADSSGPGTVGLPSALKLSDMHGSHHFFLISSISVAALILLHVMWNVIIFHACDKKATWLAMFAIADHFLVTGISFYNRSNAWAASLSCLYGSLLLFSGLAYAISGGNVKNVRLFIRCIFNPRLRAQNPPDVDQRF</sequence>
<dbReference type="Gene3D" id="2.30.30.1190">
    <property type="match status" value="1"/>
</dbReference>
<evidence type="ECO:0000256" key="15">
    <source>
        <dbReference type="SAM" id="Coils"/>
    </source>
</evidence>
<evidence type="ECO:0000259" key="20">
    <source>
        <dbReference type="PROSITE" id="PS51635"/>
    </source>
</evidence>
<name>A0A0V1IYM8_TRIPS</name>
<dbReference type="PANTHER" id="PTHR24185:SF1">
    <property type="entry name" value="CALCIUM-INDEPENDENT PHOSPHOLIPASE A2-GAMMA"/>
    <property type="match status" value="1"/>
</dbReference>
<dbReference type="CDD" id="cd07211">
    <property type="entry name" value="Pat_PNPLA8"/>
    <property type="match status" value="1"/>
</dbReference>
<evidence type="ECO:0000256" key="7">
    <source>
        <dbReference type="ARBA" id="ARBA00022963"/>
    </source>
</evidence>
<feature type="repeat" description="Solcar" evidence="12">
    <location>
        <begin position="1225"/>
        <end position="1311"/>
    </location>
</feature>
<dbReference type="InterPro" id="IPR018108">
    <property type="entry name" value="MCP_transmembrane"/>
</dbReference>
<feature type="transmembrane region" description="Helical" evidence="17">
    <location>
        <begin position="1093"/>
        <end position="1114"/>
    </location>
</feature>
<dbReference type="GO" id="GO:0003676">
    <property type="term" value="F:nucleic acid binding"/>
    <property type="evidence" value="ECO:0007669"/>
    <property type="project" value="InterPro"/>
</dbReference>
<keyword evidence="9 17" id="KW-1133">Transmembrane helix</keyword>
<dbReference type="GO" id="GO:0007219">
    <property type="term" value="P:Notch signaling pathway"/>
    <property type="evidence" value="ECO:0007669"/>
    <property type="project" value="UniProtKB-KW"/>
</dbReference>
<dbReference type="PANTHER" id="PTHR24185">
    <property type="entry name" value="CALCIUM-INDEPENDENT PHOSPHOLIPASE A2-GAMMA"/>
    <property type="match status" value="1"/>
</dbReference>
<feature type="repeat" description="Solcar" evidence="12">
    <location>
        <begin position="1034"/>
        <end position="1122"/>
    </location>
</feature>
<feature type="zinc finger region" description="C3H1-type" evidence="13">
    <location>
        <begin position="662"/>
        <end position="689"/>
    </location>
</feature>
<keyword evidence="8" id="KW-0914">Notch signaling pathway</keyword>
<feature type="transmembrane region" description="Helical" evidence="17">
    <location>
        <begin position="1323"/>
        <end position="1342"/>
    </location>
</feature>
<dbReference type="PROSITE" id="PS51635">
    <property type="entry name" value="PNPLA"/>
    <property type="match status" value="1"/>
</dbReference>
<evidence type="ECO:0000256" key="14">
    <source>
        <dbReference type="PROSITE-ProRule" id="PRU01161"/>
    </source>
</evidence>
<dbReference type="SMART" id="SM00443">
    <property type="entry name" value="G_patch"/>
    <property type="match status" value="1"/>
</dbReference>
<reference evidence="21 22" key="1">
    <citation type="submission" date="2015-01" db="EMBL/GenBank/DDBJ databases">
        <title>Evolution of Trichinella species and genotypes.</title>
        <authorList>
            <person name="Korhonen P.K."/>
            <person name="Edoardo P."/>
            <person name="Giuseppe L.R."/>
            <person name="Gasser R.B."/>
        </authorList>
    </citation>
    <scope>NUCLEOTIDE SEQUENCE [LARGE SCALE GENOMIC DNA]</scope>
    <source>
        <strain evidence="21">ISS176</strain>
    </source>
</reference>
<feature type="active site" description="Proton acceptor" evidence="14">
    <location>
        <position position="355"/>
    </location>
</feature>
<dbReference type="Proteomes" id="UP000054826">
    <property type="component" value="Unassembled WGS sequence"/>
</dbReference>
<feature type="domain" description="G-patch" evidence="19">
    <location>
        <begin position="809"/>
        <end position="855"/>
    </location>
</feature>
<evidence type="ECO:0000256" key="13">
    <source>
        <dbReference type="PROSITE-ProRule" id="PRU00723"/>
    </source>
</evidence>
<evidence type="ECO:0000313" key="21">
    <source>
        <dbReference type="EMBL" id="KRZ27858.1"/>
    </source>
</evidence>
<proteinExistence type="inferred from homology"/>
<dbReference type="PROSITE" id="PS50174">
    <property type="entry name" value="G_PATCH"/>
    <property type="match status" value="1"/>
</dbReference>
<feature type="transmembrane region" description="Helical" evidence="17">
    <location>
        <begin position="1478"/>
        <end position="1497"/>
    </location>
</feature>
<dbReference type="InterPro" id="IPR002641">
    <property type="entry name" value="PNPLA_dom"/>
</dbReference>
<keyword evidence="10 14" id="KW-0443">Lipid metabolism</keyword>
<dbReference type="GO" id="GO:0047499">
    <property type="term" value="F:calcium-independent phospholipase A2 activity"/>
    <property type="evidence" value="ECO:0007669"/>
    <property type="project" value="TreeGrafter"/>
</dbReference>
<feature type="domain" description="C3H1-type" evidence="18">
    <location>
        <begin position="662"/>
        <end position="689"/>
    </location>
</feature>
<keyword evidence="13" id="KW-0863">Zinc-finger</keyword>
<keyword evidence="5 12" id="KW-0812">Transmembrane</keyword>
<comment type="subcellular location">
    <subcellularLocation>
        <location evidence="2">Membrane</location>
        <topology evidence="2">Multi-pass membrane protein</topology>
    </subcellularLocation>
</comment>
<feature type="active site" description="Nucleophile" evidence="14">
    <location>
        <position position="212"/>
    </location>
</feature>
<comment type="similarity">
    <text evidence="4">Belongs to the mitochondrial carrier (TC 2.A.29) family.</text>
</comment>
<feature type="coiled-coil region" evidence="15">
    <location>
        <begin position="935"/>
        <end position="994"/>
    </location>
</feature>
<feature type="transmembrane region" description="Helical" evidence="17">
    <location>
        <begin position="1432"/>
        <end position="1454"/>
    </location>
</feature>
<comment type="function">
    <text evidence="1">Transcription repressor.</text>
</comment>
<evidence type="ECO:0000256" key="6">
    <source>
        <dbReference type="ARBA" id="ARBA00022801"/>
    </source>
</evidence>
<keyword evidence="11 12" id="KW-0472">Membrane</keyword>
<feature type="short sequence motif" description="GXSXG" evidence="14">
    <location>
        <begin position="210"/>
        <end position="214"/>
    </location>
</feature>
<evidence type="ECO:0000256" key="9">
    <source>
        <dbReference type="ARBA" id="ARBA00022989"/>
    </source>
</evidence>
<evidence type="ECO:0000256" key="10">
    <source>
        <dbReference type="ARBA" id="ARBA00023098"/>
    </source>
</evidence>
<dbReference type="Gene3D" id="1.50.40.10">
    <property type="entry name" value="Mitochondrial carrier domain"/>
    <property type="match status" value="2"/>
</dbReference>
<dbReference type="SUPFAM" id="SSF52151">
    <property type="entry name" value="FabD/lysophospholipase-like"/>
    <property type="match status" value="1"/>
</dbReference>
<feature type="region of interest" description="Disordered" evidence="16">
    <location>
        <begin position="767"/>
        <end position="791"/>
    </location>
</feature>
<comment type="similarity">
    <text evidence="3">Belongs to the APH-1 family.</text>
</comment>
<feature type="short sequence motif" description="GXGXXG" evidence="14">
    <location>
        <begin position="177"/>
        <end position="182"/>
    </location>
</feature>
<dbReference type="InterPro" id="IPR009294">
    <property type="entry name" value="Aph-1"/>
</dbReference>
<dbReference type="InterPro" id="IPR000467">
    <property type="entry name" value="G_patch_dom"/>
</dbReference>
<evidence type="ECO:0000256" key="16">
    <source>
        <dbReference type="SAM" id="MobiDB-lite"/>
    </source>
</evidence>
<evidence type="ECO:0000256" key="17">
    <source>
        <dbReference type="SAM" id="Phobius"/>
    </source>
</evidence>
<dbReference type="PROSITE" id="PS50920">
    <property type="entry name" value="SOLCAR"/>
    <property type="match status" value="3"/>
</dbReference>
<dbReference type="Pfam" id="PF00153">
    <property type="entry name" value="Mito_carr"/>
    <property type="match status" value="3"/>
</dbReference>
<gene>
    <name evidence="21" type="primary">APH1A</name>
    <name evidence="21" type="ORF">T4C_6499</name>
</gene>
<evidence type="ECO:0000259" key="19">
    <source>
        <dbReference type="PROSITE" id="PS50174"/>
    </source>
</evidence>
<evidence type="ECO:0000256" key="2">
    <source>
        <dbReference type="ARBA" id="ARBA00004141"/>
    </source>
</evidence>
<feature type="repeat" description="Solcar" evidence="12">
    <location>
        <begin position="1131"/>
        <end position="1221"/>
    </location>
</feature>
<feature type="domain" description="PNPLA" evidence="20">
    <location>
        <begin position="173"/>
        <end position="368"/>
    </location>
</feature>
<dbReference type="GO" id="GO:0008270">
    <property type="term" value="F:zinc ion binding"/>
    <property type="evidence" value="ECO:0007669"/>
    <property type="project" value="UniProtKB-KW"/>
</dbReference>
<dbReference type="Pfam" id="PF01734">
    <property type="entry name" value="Patatin"/>
    <property type="match status" value="1"/>
</dbReference>
<dbReference type="EMBL" id="JYDV01000161">
    <property type="protein sequence ID" value="KRZ27858.1"/>
    <property type="molecule type" value="Genomic_DNA"/>
</dbReference>
<evidence type="ECO:0000259" key="18">
    <source>
        <dbReference type="PROSITE" id="PS50103"/>
    </source>
</evidence>
<accession>A0A0V1IYM8</accession>
<dbReference type="InterPro" id="IPR045217">
    <property type="entry name" value="PNPLA8-like"/>
</dbReference>
<feature type="transmembrane region" description="Helical" evidence="17">
    <location>
        <begin position="1379"/>
        <end position="1398"/>
    </location>
</feature>
<feature type="transmembrane region" description="Helical" evidence="17">
    <location>
        <begin position="1535"/>
        <end position="1556"/>
    </location>
</feature>
<evidence type="ECO:0000256" key="11">
    <source>
        <dbReference type="ARBA" id="ARBA00023136"/>
    </source>
</evidence>
<dbReference type="InterPro" id="IPR023395">
    <property type="entry name" value="MCP_dom_sf"/>
</dbReference>
<dbReference type="GO" id="GO:0016042">
    <property type="term" value="P:lipid catabolic process"/>
    <property type="evidence" value="ECO:0007669"/>
    <property type="project" value="UniProtKB-UniRule"/>
</dbReference>
<evidence type="ECO:0000256" key="3">
    <source>
        <dbReference type="ARBA" id="ARBA00005577"/>
    </source>
</evidence>
<evidence type="ECO:0000256" key="5">
    <source>
        <dbReference type="ARBA" id="ARBA00022692"/>
    </source>
</evidence>
<keyword evidence="7 14" id="KW-0442">Lipid degradation</keyword>
<dbReference type="SMART" id="SM00356">
    <property type="entry name" value="ZnF_C3H1"/>
    <property type="match status" value="1"/>
</dbReference>
<evidence type="ECO:0000313" key="22">
    <source>
        <dbReference type="Proteomes" id="UP000054826"/>
    </source>
</evidence>
<dbReference type="Pfam" id="PF06105">
    <property type="entry name" value="Aph-1"/>
    <property type="match status" value="1"/>
</dbReference>
<keyword evidence="13" id="KW-0479">Metal-binding</keyword>
<protein>
    <submittedName>
        <fullName evidence="21">Protein dif-1</fullName>
    </submittedName>
</protein>
<dbReference type="PROSITE" id="PS50103">
    <property type="entry name" value="ZF_C3H1"/>
    <property type="match status" value="1"/>
</dbReference>
<keyword evidence="6 14" id="KW-0378">Hydrolase</keyword>
<dbReference type="Pfam" id="PF01585">
    <property type="entry name" value="G-patch"/>
    <property type="match status" value="1"/>
</dbReference>
<evidence type="ECO:0000256" key="8">
    <source>
        <dbReference type="ARBA" id="ARBA00022976"/>
    </source>
</evidence>
<feature type="compositionally biased region" description="Low complexity" evidence="16">
    <location>
        <begin position="773"/>
        <end position="785"/>
    </location>
</feature>
<dbReference type="Gene3D" id="3.40.1090.10">
    <property type="entry name" value="Cytosolic phospholipase A2 catalytic domain"/>
    <property type="match status" value="1"/>
</dbReference>